<name>A0A1F5JYN6_9BACT</name>
<dbReference type="AlphaFoldDB" id="A0A1F5JYN6"/>
<comment type="caution">
    <text evidence="1">The sequence shown here is derived from an EMBL/GenBank/DDBJ whole genome shotgun (WGS) entry which is preliminary data.</text>
</comment>
<proteinExistence type="predicted"/>
<organism evidence="1 2">
    <name type="scientific">Candidatus Daviesbacteria bacterium RIFCSPHIGHO2_02_FULL_41_10</name>
    <dbReference type="NCBI Taxonomy" id="1797774"/>
    <lineage>
        <taxon>Bacteria</taxon>
        <taxon>Candidatus Daviesiibacteriota</taxon>
    </lineage>
</organism>
<evidence type="ECO:0000313" key="2">
    <source>
        <dbReference type="Proteomes" id="UP000177258"/>
    </source>
</evidence>
<reference evidence="1 2" key="1">
    <citation type="journal article" date="2016" name="Nat. Commun.">
        <title>Thousands of microbial genomes shed light on interconnected biogeochemical processes in an aquifer system.</title>
        <authorList>
            <person name="Anantharaman K."/>
            <person name="Brown C.T."/>
            <person name="Hug L.A."/>
            <person name="Sharon I."/>
            <person name="Castelle C.J."/>
            <person name="Probst A.J."/>
            <person name="Thomas B.C."/>
            <person name="Singh A."/>
            <person name="Wilkins M.J."/>
            <person name="Karaoz U."/>
            <person name="Brodie E.L."/>
            <person name="Williams K.H."/>
            <person name="Hubbard S.S."/>
            <person name="Banfield J.F."/>
        </authorList>
    </citation>
    <scope>NUCLEOTIDE SEQUENCE [LARGE SCALE GENOMIC DNA]</scope>
</reference>
<accession>A0A1F5JYN6</accession>
<evidence type="ECO:0000313" key="1">
    <source>
        <dbReference type="EMBL" id="OGE33779.1"/>
    </source>
</evidence>
<dbReference type="EMBL" id="MFDB01000005">
    <property type="protein sequence ID" value="OGE33779.1"/>
    <property type="molecule type" value="Genomic_DNA"/>
</dbReference>
<gene>
    <name evidence="1" type="ORF">A3D83_04340</name>
</gene>
<dbReference type="Proteomes" id="UP000177258">
    <property type="component" value="Unassembled WGS sequence"/>
</dbReference>
<sequence length="64" mass="7341">MEVNYCINTKYTLLTFTIVPYPVLKSKYLSADRQAPKEEGGEARNNRAIYRAIGPSERQVIIYS</sequence>
<protein>
    <submittedName>
        <fullName evidence="1">Uncharacterized protein</fullName>
    </submittedName>
</protein>